<dbReference type="Pfam" id="PF11667">
    <property type="entry name" value="DUF3267"/>
    <property type="match status" value="1"/>
</dbReference>
<evidence type="ECO:0000313" key="2">
    <source>
        <dbReference type="EMBL" id="HJD43122.1"/>
    </source>
</evidence>
<feature type="transmembrane region" description="Helical" evidence="1">
    <location>
        <begin position="70"/>
        <end position="87"/>
    </location>
</feature>
<reference evidence="2" key="2">
    <citation type="submission" date="2021-04" db="EMBL/GenBank/DDBJ databases">
        <authorList>
            <person name="Gilroy R."/>
        </authorList>
    </citation>
    <scope>NUCLEOTIDE SEQUENCE</scope>
    <source>
        <strain evidence="2">ChiBcec15-3976</strain>
    </source>
</reference>
<keyword evidence="1" id="KW-0472">Membrane</keyword>
<keyword evidence="1" id="KW-1133">Transmembrane helix</keyword>
<dbReference type="EMBL" id="DWUU01000054">
    <property type="protein sequence ID" value="HJD43122.1"/>
    <property type="molecule type" value="Genomic_DNA"/>
</dbReference>
<name>A0A9D2RGF1_9FIRM</name>
<organism evidence="2 3">
    <name type="scientific">Candidatus Mediterraneibacter quadrami</name>
    <dbReference type="NCBI Taxonomy" id="2838684"/>
    <lineage>
        <taxon>Bacteria</taxon>
        <taxon>Bacillati</taxon>
        <taxon>Bacillota</taxon>
        <taxon>Clostridia</taxon>
        <taxon>Lachnospirales</taxon>
        <taxon>Lachnospiraceae</taxon>
        <taxon>Mediterraneibacter</taxon>
    </lineage>
</organism>
<sequence>MKLHYMGKYNLDPDSLPHGEHMPGAVQFKEAGSSGELGLLANVLCIVIMVILVVFAVICGRFDFSFKSDWRKISGACLVVLITLFPHELLHAACFRRDVYLYTNLMQGMLFVVGPETMSKSRFIFMSLLPNLVFGLIPYLAGMIFPDLMMLLMVGILGIGAGAGDYYNVFNAVTQMPRGARTYLYKFHSYWYMPEGGKE</sequence>
<reference evidence="2" key="1">
    <citation type="journal article" date="2021" name="PeerJ">
        <title>Extensive microbial diversity within the chicken gut microbiome revealed by metagenomics and culture.</title>
        <authorList>
            <person name="Gilroy R."/>
            <person name="Ravi A."/>
            <person name="Getino M."/>
            <person name="Pursley I."/>
            <person name="Horton D.L."/>
            <person name="Alikhan N.F."/>
            <person name="Baker D."/>
            <person name="Gharbi K."/>
            <person name="Hall N."/>
            <person name="Watson M."/>
            <person name="Adriaenssens E.M."/>
            <person name="Foster-Nyarko E."/>
            <person name="Jarju S."/>
            <person name="Secka A."/>
            <person name="Antonio M."/>
            <person name="Oren A."/>
            <person name="Chaudhuri R.R."/>
            <person name="La Ragione R."/>
            <person name="Hildebrand F."/>
            <person name="Pallen M.J."/>
        </authorList>
    </citation>
    <scope>NUCLEOTIDE SEQUENCE</scope>
    <source>
        <strain evidence="2">ChiBcec15-3976</strain>
    </source>
</reference>
<dbReference type="AlphaFoldDB" id="A0A9D2RGF1"/>
<dbReference type="InterPro" id="IPR021683">
    <property type="entry name" value="DUF3267"/>
</dbReference>
<protein>
    <submittedName>
        <fullName evidence="2">DUF3267 domain-containing protein</fullName>
    </submittedName>
</protein>
<evidence type="ECO:0000256" key="1">
    <source>
        <dbReference type="SAM" id="Phobius"/>
    </source>
</evidence>
<gene>
    <name evidence="2" type="ORF">H9910_08985</name>
</gene>
<keyword evidence="1" id="KW-0812">Transmembrane</keyword>
<feature type="transmembrane region" description="Helical" evidence="1">
    <location>
        <begin position="148"/>
        <end position="169"/>
    </location>
</feature>
<feature type="transmembrane region" description="Helical" evidence="1">
    <location>
        <begin position="123"/>
        <end position="142"/>
    </location>
</feature>
<evidence type="ECO:0000313" key="3">
    <source>
        <dbReference type="Proteomes" id="UP000823909"/>
    </source>
</evidence>
<comment type="caution">
    <text evidence="2">The sequence shown here is derived from an EMBL/GenBank/DDBJ whole genome shotgun (WGS) entry which is preliminary data.</text>
</comment>
<dbReference type="Proteomes" id="UP000823909">
    <property type="component" value="Unassembled WGS sequence"/>
</dbReference>
<accession>A0A9D2RGF1</accession>
<feature type="transmembrane region" description="Helical" evidence="1">
    <location>
        <begin position="37"/>
        <end position="58"/>
    </location>
</feature>
<proteinExistence type="predicted"/>